<dbReference type="GO" id="GO:0044550">
    <property type="term" value="P:secondary metabolite biosynthetic process"/>
    <property type="evidence" value="ECO:0007669"/>
    <property type="project" value="TreeGrafter"/>
</dbReference>
<dbReference type="PROSITE" id="PS52004">
    <property type="entry name" value="KS3_2"/>
    <property type="match status" value="1"/>
</dbReference>
<dbReference type="SMART" id="SM00825">
    <property type="entry name" value="PKS_KS"/>
    <property type="match status" value="1"/>
</dbReference>
<dbReference type="Pfam" id="PF16197">
    <property type="entry name" value="KAsynt_C_assoc"/>
    <property type="match status" value="1"/>
</dbReference>
<dbReference type="InterPro" id="IPR016036">
    <property type="entry name" value="Malonyl_transacylase_ACP-bd"/>
</dbReference>
<dbReference type="Pfam" id="PF02801">
    <property type="entry name" value="Ketoacyl-synt_C"/>
    <property type="match status" value="1"/>
</dbReference>
<protein>
    <submittedName>
        <fullName evidence="8">Polyketide synthase</fullName>
    </submittedName>
</protein>
<keyword evidence="4" id="KW-0511">Multifunctional enzyme</keyword>
<proteinExistence type="predicted"/>
<feature type="domain" description="PKS/mFAS DH" evidence="7">
    <location>
        <begin position="811"/>
        <end position="1091"/>
    </location>
</feature>
<keyword evidence="2" id="KW-0597">Phosphoprotein</keyword>
<dbReference type="InterPro" id="IPR014043">
    <property type="entry name" value="Acyl_transferase_dom"/>
</dbReference>
<feature type="active site" description="Proton donor; for dehydratase activity" evidence="5">
    <location>
        <position position="1012"/>
    </location>
</feature>
<evidence type="ECO:0000259" key="6">
    <source>
        <dbReference type="PROSITE" id="PS52004"/>
    </source>
</evidence>
<dbReference type="InterPro" id="IPR016035">
    <property type="entry name" value="Acyl_Trfase/lysoPLipase"/>
</dbReference>
<dbReference type="GO" id="GO:0006633">
    <property type="term" value="P:fatty acid biosynthetic process"/>
    <property type="evidence" value="ECO:0007669"/>
    <property type="project" value="InterPro"/>
</dbReference>
<evidence type="ECO:0000313" key="8">
    <source>
        <dbReference type="EMBL" id="KAF4417350.1"/>
    </source>
</evidence>
<dbReference type="SUPFAM" id="SSF53901">
    <property type="entry name" value="Thiolase-like"/>
    <property type="match status" value="2"/>
</dbReference>
<dbReference type="InterPro" id="IPR050091">
    <property type="entry name" value="PKS_NRPS_Biosynth_Enz"/>
</dbReference>
<dbReference type="SUPFAM" id="SSF52151">
    <property type="entry name" value="FabD/lysophospholipase-like"/>
    <property type="match status" value="1"/>
</dbReference>
<evidence type="ECO:0000256" key="4">
    <source>
        <dbReference type="ARBA" id="ARBA00023268"/>
    </source>
</evidence>
<dbReference type="PROSITE" id="PS00606">
    <property type="entry name" value="KS3_1"/>
    <property type="match status" value="1"/>
</dbReference>
<keyword evidence="9" id="KW-1185">Reference proteome</keyword>
<accession>A0A8H4JDZ2</accession>
<dbReference type="InterPro" id="IPR014031">
    <property type="entry name" value="Ketoacyl_synth_C"/>
</dbReference>
<feature type="active site" description="Proton acceptor; for dehydratase activity" evidence="5">
    <location>
        <position position="843"/>
    </location>
</feature>
<dbReference type="SUPFAM" id="SSF55048">
    <property type="entry name" value="Probable ACP-binding domain of malonyl-CoA ACP transacylase"/>
    <property type="match status" value="1"/>
</dbReference>
<dbReference type="InterPro" id="IPR032821">
    <property type="entry name" value="PKS_assoc"/>
</dbReference>
<sequence>MLMDEDLSALDTSFFTLSKGELGKVDPQQRLLLEVTRECLEDAGEVNYRGKTIGCYVGTFGHDWLLMSAKEPLDGGLHAVTGYSDLMLANRISYEYDFRGPSLVIKTGCSASAVALHEACRAIQRGDASSAVIAGASMITTPALTTTMSQGVLSPDASCKTFDAAVDGYARAEAITAIYVKPLADALRDGNPVRAVIKATSTNADGRSASLVTPNGVAQEALVRKAYCDAGLDPNDTAFVECHGTGTPTGDPIEATAVGKVFGGEKGIYITSVKPNMGHSEGSAGLSSVIKCVLALEHKTIPPNIKLNKPNPNIPFAKYNLTVPLKPIPFPTGRNQRISINSFGIGGSNAHIILESYGSQQNGATHQNGNTGLNSLSKHASPKLLLLSANTESSLQKQIRVHLDWVLKHPDSVADLVYTRAYHREHLPQRAFAILDGATSIETSSAAKTSSDSLPLVLVFSGQGAQWPTMAKELIRNDAAFRDDLLSLDAVLQRLEFPPSWGIIDELLKPANTTQIHKAELSQPLCTAVQIALFNRFSSLNLSPTAIVGHSSGEIAGAYAAGYISMEEAITIAYYRGYVTTKQTLNGSMEAIGMGAQEVSNFLCDGVVVACENSQRSTTISGDADKVAQVVEAIKQKQPDMFTRLLKSLLESELPKLAPSCSTSKIDFFSSVTTKLEGDFVRDPSYWVKNLTSPVKFLPAVLNLLAVKDDCIFLEIGPHSTLAGPLRQICSTVSRPYRYVASQSRDKDSFVTYLSAVGKLYQEGISLDLSPLFPDGKATSGLPTYPWDHNGSYWSESRISKAWRFRSYPHHSLLGSRNLEGTATEPQWRNILNVENEPWLSHHKLHNDVVFPFAGYIAIAGEAVRQLTHSPRGAGYRLRHVVAHTALLVPPNSIELTTSMRSHKLNDNEVSEWYEFSVSSYNGSTWIKHCAGQVSILGTTRDSNWECEVLPRKVDCSRIYDSLASVGFVYGPEFRGLSSATSSTCEELAYARIVNRDQESCAPFTLHPATIDTGLQLLLVAQAKGIGRNIVQLVVPTSIEELEISSCGDIIDAKAWKQYGDVSCVEFASNGRVIFYASGVHFRPLGDDRTSESRDIHAAARLQWLPHFDFLDASRLFTPPASNRTESRLQEELGLLCILETAEKVRYLQPCQPHFARYRDWLNQQIGFAAAGHYKLVEDCQQFVTWPRSCRLEKIEELTTALREMPQKAFTVGLRRLFDNVEKIFTGEATAIETLLQDNVLAGIYDAM</sequence>
<dbReference type="InterPro" id="IPR049552">
    <property type="entry name" value="PKS_DH_N"/>
</dbReference>
<dbReference type="Gene3D" id="3.40.366.10">
    <property type="entry name" value="Malonyl-Coenzyme A Acyl Carrier Protein, domain 2"/>
    <property type="match status" value="1"/>
</dbReference>
<dbReference type="Pfam" id="PF00698">
    <property type="entry name" value="Acyl_transf_1"/>
    <property type="match status" value="1"/>
</dbReference>
<evidence type="ECO:0000313" key="9">
    <source>
        <dbReference type="Proteomes" id="UP000605986"/>
    </source>
</evidence>
<dbReference type="Pfam" id="PF00109">
    <property type="entry name" value="ketoacyl-synt"/>
    <property type="match status" value="1"/>
</dbReference>
<feature type="non-terminal residue" evidence="8">
    <location>
        <position position="1"/>
    </location>
</feature>
<evidence type="ECO:0000256" key="2">
    <source>
        <dbReference type="ARBA" id="ARBA00022553"/>
    </source>
</evidence>
<feature type="region of interest" description="C-terminal hotdog fold" evidence="5">
    <location>
        <begin position="951"/>
        <end position="1091"/>
    </location>
</feature>
<dbReference type="GO" id="GO:0004315">
    <property type="term" value="F:3-oxoacyl-[acyl-carrier-protein] synthase activity"/>
    <property type="evidence" value="ECO:0007669"/>
    <property type="project" value="InterPro"/>
</dbReference>
<dbReference type="OrthoDB" id="329835at2759"/>
<dbReference type="InterPro" id="IPR001227">
    <property type="entry name" value="Ac_transferase_dom_sf"/>
</dbReference>
<comment type="caution">
    <text evidence="8">The sequence shown here is derived from an EMBL/GenBank/DDBJ whole genome shotgun (WGS) entry which is preliminary data.</text>
</comment>
<dbReference type="PROSITE" id="PS52019">
    <property type="entry name" value="PKS_MFAS_DH"/>
    <property type="match status" value="1"/>
</dbReference>
<feature type="domain" description="Ketosynthase family 3 (KS3)" evidence="6">
    <location>
        <begin position="1"/>
        <end position="356"/>
    </location>
</feature>
<dbReference type="InterPro" id="IPR049551">
    <property type="entry name" value="PKS_DH_C"/>
</dbReference>
<dbReference type="EMBL" id="JAADJG010001376">
    <property type="protein sequence ID" value="KAF4417350.1"/>
    <property type="molecule type" value="Genomic_DNA"/>
</dbReference>
<dbReference type="Pfam" id="PF21089">
    <property type="entry name" value="PKS_DH_N"/>
    <property type="match status" value="1"/>
</dbReference>
<evidence type="ECO:0000256" key="5">
    <source>
        <dbReference type="PROSITE-ProRule" id="PRU01363"/>
    </source>
</evidence>
<dbReference type="SMART" id="SM00826">
    <property type="entry name" value="PKS_DH"/>
    <property type="match status" value="1"/>
</dbReference>
<dbReference type="InterPro" id="IPR042104">
    <property type="entry name" value="PKS_dehydratase_sf"/>
</dbReference>
<keyword evidence="3" id="KW-0808">Transferase</keyword>
<dbReference type="CDD" id="cd00833">
    <property type="entry name" value="PKS"/>
    <property type="match status" value="1"/>
</dbReference>
<dbReference type="InterPro" id="IPR014030">
    <property type="entry name" value="Ketoacyl_synth_N"/>
</dbReference>
<dbReference type="InterPro" id="IPR020807">
    <property type="entry name" value="PKS_DH"/>
</dbReference>
<dbReference type="AlphaFoldDB" id="A0A8H4JDZ2"/>
<evidence type="ECO:0000259" key="7">
    <source>
        <dbReference type="PROSITE" id="PS52019"/>
    </source>
</evidence>
<dbReference type="PANTHER" id="PTHR43775:SF46">
    <property type="entry name" value="FUMIGERMIN SYNTHASE"/>
    <property type="match status" value="1"/>
</dbReference>
<dbReference type="PANTHER" id="PTHR43775">
    <property type="entry name" value="FATTY ACID SYNTHASE"/>
    <property type="match status" value="1"/>
</dbReference>
<dbReference type="Proteomes" id="UP000605986">
    <property type="component" value="Unassembled WGS sequence"/>
</dbReference>
<dbReference type="InterPro" id="IPR049900">
    <property type="entry name" value="PKS_mFAS_DH"/>
</dbReference>
<evidence type="ECO:0000256" key="1">
    <source>
        <dbReference type="ARBA" id="ARBA00022450"/>
    </source>
</evidence>
<name>A0A8H4JDZ2_9HYPO</name>
<keyword evidence="1" id="KW-0596">Phosphopantetheine</keyword>
<evidence type="ECO:0000256" key="3">
    <source>
        <dbReference type="ARBA" id="ARBA00022679"/>
    </source>
</evidence>
<feature type="region of interest" description="N-terminal hotdog fold" evidence="5">
    <location>
        <begin position="811"/>
        <end position="941"/>
    </location>
</feature>
<dbReference type="Gene3D" id="3.40.47.10">
    <property type="match status" value="1"/>
</dbReference>
<reference evidence="8" key="1">
    <citation type="submission" date="2020-01" db="EMBL/GenBank/DDBJ databases">
        <title>Identification and distribution of gene clusters putatively required for synthesis of sphingolipid metabolism inhibitors in phylogenetically diverse species of the filamentous fungus Fusarium.</title>
        <authorList>
            <person name="Kim H.-S."/>
            <person name="Busman M."/>
            <person name="Brown D.W."/>
            <person name="Divon H."/>
            <person name="Uhlig S."/>
            <person name="Proctor R.H."/>
        </authorList>
    </citation>
    <scope>NUCLEOTIDE SEQUENCE</scope>
    <source>
        <strain evidence="8">NRRL 53441</strain>
    </source>
</reference>
<dbReference type="GO" id="GO:0004312">
    <property type="term" value="F:fatty acid synthase activity"/>
    <property type="evidence" value="ECO:0007669"/>
    <property type="project" value="TreeGrafter"/>
</dbReference>
<organism evidence="8 9">
    <name type="scientific">Fusarium austroafricanum</name>
    <dbReference type="NCBI Taxonomy" id="2364996"/>
    <lineage>
        <taxon>Eukaryota</taxon>
        <taxon>Fungi</taxon>
        <taxon>Dikarya</taxon>
        <taxon>Ascomycota</taxon>
        <taxon>Pezizomycotina</taxon>
        <taxon>Sordariomycetes</taxon>
        <taxon>Hypocreomycetidae</taxon>
        <taxon>Hypocreales</taxon>
        <taxon>Nectriaceae</taxon>
        <taxon>Fusarium</taxon>
        <taxon>Fusarium concolor species complex</taxon>
    </lineage>
</organism>
<dbReference type="InterPro" id="IPR018201">
    <property type="entry name" value="Ketoacyl_synth_AS"/>
</dbReference>
<dbReference type="InterPro" id="IPR016039">
    <property type="entry name" value="Thiolase-like"/>
</dbReference>
<dbReference type="InterPro" id="IPR020841">
    <property type="entry name" value="PKS_Beta-ketoAc_synthase_dom"/>
</dbReference>
<gene>
    <name evidence="8" type="ORF">F53441_14524</name>
</gene>
<dbReference type="SMART" id="SM00827">
    <property type="entry name" value="PKS_AT"/>
    <property type="match status" value="1"/>
</dbReference>
<dbReference type="Gene3D" id="3.10.129.110">
    <property type="entry name" value="Polyketide synthase dehydratase"/>
    <property type="match status" value="1"/>
</dbReference>
<dbReference type="Pfam" id="PF14765">
    <property type="entry name" value="PS-DH"/>
    <property type="match status" value="1"/>
</dbReference>